<keyword evidence="3" id="KW-0813">Transport</keyword>
<keyword evidence="6 14" id="KW-0812">Transmembrane</keyword>
<dbReference type="PANTHER" id="PTHR30529:SF3">
    <property type="entry name" value="CYTOCHROME B561 HOMOLOG 1"/>
    <property type="match status" value="1"/>
</dbReference>
<keyword evidence="10" id="KW-0408">Iron</keyword>
<evidence type="ECO:0000256" key="5">
    <source>
        <dbReference type="ARBA" id="ARBA00022617"/>
    </source>
</evidence>
<feature type="domain" description="Cytochrome b561 bacterial/Ni-hydrogenase" evidence="15">
    <location>
        <begin position="34"/>
        <end position="200"/>
    </location>
</feature>
<organism evidence="16 17">
    <name type="scientific">Xanthomonas hortorum pv. vitians</name>
    <dbReference type="NCBI Taxonomy" id="83224"/>
    <lineage>
        <taxon>Bacteria</taxon>
        <taxon>Pseudomonadati</taxon>
        <taxon>Pseudomonadota</taxon>
        <taxon>Gammaproteobacteria</taxon>
        <taxon>Lysobacterales</taxon>
        <taxon>Lysobacteraceae</taxon>
        <taxon>Xanthomonas</taxon>
    </lineage>
</organism>
<feature type="transmembrane region" description="Helical" evidence="14">
    <location>
        <begin position="168"/>
        <end position="190"/>
    </location>
</feature>
<dbReference type="Pfam" id="PF01292">
    <property type="entry name" value="Ni_hydr_CYTB"/>
    <property type="match status" value="1"/>
</dbReference>
<feature type="region of interest" description="Disordered" evidence="13">
    <location>
        <begin position="205"/>
        <end position="238"/>
    </location>
</feature>
<keyword evidence="4" id="KW-1003">Cell membrane</keyword>
<evidence type="ECO:0000256" key="13">
    <source>
        <dbReference type="SAM" id="MobiDB-lite"/>
    </source>
</evidence>
<keyword evidence="7" id="KW-0479">Metal-binding</keyword>
<dbReference type="EMBL" id="LR828257">
    <property type="protein sequence ID" value="CAD0350368.1"/>
    <property type="molecule type" value="Genomic_DNA"/>
</dbReference>
<keyword evidence="8" id="KW-0249">Electron transport</keyword>
<keyword evidence="9 14" id="KW-1133">Transmembrane helix</keyword>
<evidence type="ECO:0000256" key="8">
    <source>
        <dbReference type="ARBA" id="ARBA00022982"/>
    </source>
</evidence>
<proteinExistence type="inferred from homology"/>
<evidence type="ECO:0000256" key="7">
    <source>
        <dbReference type="ARBA" id="ARBA00022723"/>
    </source>
</evidence>
<dbReference type="InterPro" id="IPR052168">
    <property type="entry name" value="Cytochrome_b561_oxidase"/>
</dbReference>
<gene>
    <name evidence="16" type="ORF">CFBP498_35600</name>
</gene>
<dbReference type="PANTHER" id="PTHR30529">
    <property type="entry name" value="CYTOCHROME B561"/>
    <property type="match status" value="1"/>
</dbReference>
<sequence length="678" mass="73873">MRSSPQAPDTAATDSATVLPQHAPPVAQVIPLPKSMRVLHWLTVLCLAMAATLILLRAELEGRALRQWLMEGHRHFGLMVLFLFVLRVGLRIRLRKLPPGPPSPLLMRLAAGATHFALYGLMVALPLIGWSLSNAYAKPVYLFGLTLPNLVAPDEDLADTLGTWHLNAAWVLLALVILHIGAALWHHLVLRDGVLHRVLPKKPDEFPRVASPPRSRSAEPRTVEQGLSMPTPQPAPRRVAATRTASLTSLLCVSGPLLLLASTQAQAIPSFARQTGSSCADCHIGSYGPSLTPYGMRFKLGGFTDTDGNGTKIPVSGQVTWTRSNPARGDSSARINQADLYLAGRVNDHIGGYSKIRSNNGGNDTFNTQLDDVDLRFVSKPFQLAGKDAMVGVSVNNNPGVSDPIQVLPNASTLSPVSNAGSASMLSSSALSNRVIGASVYGLFDRNWYGEVGSYSALSADAQDHLGWNPNNDPGKLSDTGYARFAYMKDMKRQFFSAGLTAMTTRRQRLRSGGPTDDFTDLGYDLTYQFLGTREHVLSLAYVNIYERRKYGSPLQPTDPSMSPRDRGSVRDQNISMNYAFKQTYGVLAAHLINSGSFDVARYQPYGIPDTTANLILLYWTPFGKEGTYTTNANVRFAATWFRFDKFNGSTTNVFGGGNPITNPRDLDTFSLSVNVSF</sequence>
<accession>A0A6V7EGN6</accession>
<dbReference type="SUPFAM" id="SSF81342">
    <property type="entry name" value="Transmembrane di-heme cytochromes"/>
    <property type="match status" value="1"/>
</dbReference>
<keyword evidence="17" id="KW-1185">Reference proteome</keyword>
<reference evidence="16 17" key="1">
    <citation type="submission" date="2020-07" db="EMBL/GenBank/DDBJ databases">
        <authorList>
            <person name="Pothier F. J."/>
        </authorList>
    </citation>
    <scope>NUCLEOTIDE SEQUENCE [LARGE SCALE GENOMIC DNA]</scope>
    <source>
        <strain evidence="16 17">CFBP 498</strain>
    </source>
</reference>
<dbReference type="GO" id="GO:0020037">
    <property type="term" value="F:heme binding"/>
    <property type="evidence" value="ECO:0007669"/>
    <property type="project" value="TreeGrafter"/>
</dbReference>
<evidence type="ECO:0000313" key="16">
    <source>
        <dbReference type="EMBL" id="CAD0350373.1"/>
    </source>
</evidence>
<evidence type="ECO:0000256" key="12">
    <source>
        <dbReference type="ARBA" id="ARBA00037975"/>
    </source>
</evidence>
<comment type="similarity">
    <text evidence="12">Belongs to the cytochrome b561 family.</text>
</comment>
<feature type="transmembrane region" description="Helical" evidence="14">
    <location>
        <begin position="76"/>
        <end position="94"/>
    </location>
</feature>
<evidence type="ECO:0000313" key="17">
    <source>
        <dbReference type="Proteomes" id="UP000515406"/>
    </source>
</evidence>
<dbReference type="InterPro" id="IPR011577">
    <property type="entry name" value="Cyt_b561_bac/Ni-Hgenase"/>
</dbReference>
<dbReference type="InterPro" id="IPR016174">
    <property type="entry name" value="Di-haem_cyt_TM"/>
</dbReference>
<comment type="subcellular location">
    <subcellularLocation>
        <location evidence="2">Cell membrane</location>
        <topology evidence="2">Multi-pass membrane protein</topology>
    </subcellularLocation>
</comment>
<evidence type="ECO:0000256" key="6">
    <source>
        <dbReference type="ARBA" id="ARBA00022692"/>
    </source>
</evidence>
<evidence type="ECO:0000256" key="1">
    <source>
        <dbReference type="ARBA" id="ARBA00001970"/>
    </source>
</evidence>
<dbReference type="Proteomes" id="UP000515406">
    <property type="component" value="Chromosome"/>
</dbReference>
<name>A0A6V7EGN6_9XANT</name>
<dbReference type="GO" id="GO:0009055">
    <property type="term" value="F:electron transfer activity"/>
    <property type="evidence" value="ECO:0007669"/>
    <property type="project" value="InterPro"/>
</dbReference>
<dbReference type="AlphaFoldDB" id="A0A6V7EGN6"/>
<dbReference type="GO" id="GO:0005886">
    <property type="term" value="C:plasma membrane"/>
    <property type="evidence" value="ECO:0007669"/>
    <property type="project" value="UniProtKB-SubCell"/>
</dbReference>
<evidence type="ECO:0000256" key="4">
    <source>
        <dbReference type="ARBA" id="ARBA00022475"/>
    </source>
</evidence>
<dbReference type="EMBL" id="LR828257">
    <property type="protein sequence ID" value="CAD0350373.1"/>
    <property type="molecule type" value="Genomic_DNA"/>
</dbReference>
<evidence type="ECO:0000256" key="2">
    <source>
        <dbReference type="ARBA" id="ARBA00004651"/>
    </source>
</evidence>
<evidence type="ECO:0000256" key="9">
    <source>
        <dbReference type="ARBA" id="ARBA00022989"/>
    </source>
</evidence>
<feature type="transmembrane region" description="Helical" evidence="14">
    <location>
        <begin position="106"/>
        <end position="132"/>
    </location>
</feature>
<protein>
    <recommendedName>
        <fullName evidence="15">Cytochrome b561 bacterial/Ni-hydrogenase domain-containing protein</fullName>
    </recommendedName>
</protein>
<dbReference type="GO" id="GO:0022904">
    <property type="term" value="P:respiratory electron transport chain"/>
    <property type="evidence" value="ECO:0007669"/>
    <property type="project" value="InterPro"/>
</dbReference>
<dbReference type="GO" id="GO:0046872">
    <property type="term" value="F:metal ion binding"/>
    <property type="evidence" value="ECO:0007669"/>
    <property type="project" value="UniProtKB-KW"/>
</dbReference>
<evidence type="ECO:0000259" key="15">
    <source>
        <dbReference type="Pfam" id="PF01292"/>
    </source>
</evidence>
<evidence type="ECO:0000256" key="14">
    <source>
        <dbReference type="SAM" id="Phobius"/>
    </source>
</evidence>
<keyword evidence="5" id="KW-0349">Heme</keyword>
<comment type="cofactor">
    <cofactor evidence="1">
        <name>heme b</name>
        <dbReference type="ChEBI" id="CHEBI:60344"/>
    </cofactor>
</comment>
<evidence type="ECO:0000256" key="10">
    <source>
        <dbReference type="ARBA" id="ARBA00023004"/>
    </source>
</evidence>
<feature type="transmembrane region" description="Helical" evidence="14">
    <location>
        <begin position="38"/>
        <end position="56"/>
    </location>
</feature>
<keyword evidence="11 14" id="KW-0472">Membrane</keyword>
<evidence type="ECO:0000256" key="3">
    <source>
        <dbReference type="ARBA" id="ARBA00022448"/>
    </source>
</evidence>
<evidence type="ECO:0000256" key="11">
    <source>
        <dbReference type="ARBA" id="ARBA00023136"/>
    </source>
</evidence>